<dbReference type="Gene3D" id="1.20.1070.10">
    <property type="entry name" value="Rhodopsin 7-helix transmembrane proteins"/>
    <property type="match status" value="1"/>
</dbReference>
<comment type="subcellular location">
    <subcellularLocation>
        <location evidence="1">Membrane</location>
        <topology evidence="1">Multi-pass membrane protein</topology>
    </subcellularLocation>
</comment>
<keyword evidence="10" id="KW-0675">Receptor</keyword>
<proteinExistence type="inferred from homology"/>
<feature type="transmembrane region" description="Helical" evidence="11">
    <location>
        <begin position="166"/>
        <end position="192"/>
    </location>
</feature>
<evidence type="ECO:0000256" key="4">
    <source>
        <dbReference type="ARBA" id="ARBA00022606"/>
    </source>
</evidence>
<dbReference type="PRINTS" id="PR00251">
    <property type="entry name" value="BACTRLOPSIN"/>
</dbReference>
<protein>
    <submittedName>
        <fullName evidence="12">Rhodopsin</fullName>
    </submittedName>
</protein>
<dbReference type="GO" id="GO:0009881">
    <property type="term" value="F:photoreceptor activity"/>
    <property type="evidence" value="ECO:0007669"/>
    <property type="project" value="UniProtKB-KW"/>
</dbReference>
<dbReference type="SUPFAM" id="SSF81321">
    <property type="entry name" value="Family A G protein-coupled receptor-like"/>
    <property type="match status" value="1"/>
</dbReference>
<feature type="transmembrane region" description="Helical" evidence="11">
    <location>
        <begin position="6"/>
        <end position="25"/>
    </location>
</feature>
<keyword evidence="3" id="KW-0600">Photoreceptor protein</keyword>
<dbReference type="OrthoDB" id="70408at2"/>
<comment type="similarity">
    <text evidence="2">Belongs to the archaeal/bacterial/fungal opsin family.</text>
</comment>
<keyword evidence="4" id="KW-0716">Sensory transduction</keyword>
<feature type="transmembrane region" description="Helical" evidence="11">
    <location>
        <begin position="101"/>
        <end position="121"/>
    </location>
</feature>
<dbReference type="AlphaFoldDB" id="A0A1W1VCM2"/>
<evidence type="ECO:0000256" key="1">
    <source>
        <dbReference type="ARBA" id="ARBA00004141"/>
    </source>
</evidence>
<keyword evidence="9 11" id="KW-0472">Membrane</keyword>
<organism evidence="12 13">
    <name type="scientific">Hymenobacter roseosalivarius DSM 11622</name>
    <dbReference type="NCBI Taxonomy" id="645990"/>
    <lineage>
        <taxon>Bacteria</taxon>
        <taxon>Pseudomonadati</taxon>
        <taxon>Bacteroidota</taxon>
        <taxon>Cytophagia</taxon>
        <taxon>Cytophagales</taxon>
        <taxon>Hymenobacteraceae</taxon>
        <taxon>Hymenobacter</taxon>
    </lineage>
</organism>
<evidence type="ECO:0000313" key="12">
    <source>
        <dbReference type="EMBL" id="SMB90930.1"/>
    </source>
</evidence>
<dbReference type="Pfam" id="PF01036">
    <property type="entry name" value="Bac_rhodopsin"/>
    <property type="match status" value="1"/>
</dbReference>
<feature type="transmembrane region" description="Helical" evidence="11">
    <location>
        <begin position="75"/>
        <end position="94"/>
    </location>
</feature>
<feature type="transmembrane region" description="Helical" evidence="11">
    <location>
        <begin position="198"/>
        <end position="216"/>
    </location>
</feature>
<keyword evidence="8" id="KW-0157">Chromophore</keyword>
<dbReference type="SMART" id="SM01021">
    <property type="entry name" value="Bac_rhodopsin"/>
    <property type="match status" value="1"/>
</dbReference>
<dbReference type="GO" id="GO:0007602">
    <property type="term" value="P:phototransduction"/>
    <property type="evidence" value="ECO:0007669"/>
    <property type="project" value="UniProtKB-KW"/>
</dbReference>
<dbReference type="PROSITE" id="PS00950">
    <property type="entry name" value="BACTERIAL_OPSIN_1"/>
    <property type="match status" value="1"/>
</dbReference>
<dbReference type="Proteomes" id="UP000192266">
    <property type="component" value="Unassembled WGS sequence"/>
</dbReference>
<keyword evidence="5 11" id="KW-0812">Transmembrane</keyword>
<accession>A0A1W1VCM2</accession>
<keyword evidence="13" id="KW-1185">Reference proteome</keyword>
<evidence type="ECO:0000256" key="8">
    <source>
        <dbReference type="ARBA" id="ARBA00022991"/>
    </source>
</evidence>
<evidence type="ECO:0000256" key="5">
    <source>
        <dbReference type="ARBA" id="ARBA00022692"/>
    </source>
</evidence>
<reference evidence="12 13" key="1">
    <citation type="submission" date="2017-04" db="EMBL/GenBank/DDBJ databases">
        <authorList>
            <person name="Afonso C.L."/>
            <person name="Miller P.J."/>
            <person name="Scott M.A."/>
            <person name="Spackman E."/>
            <person name="Goraichik I."/>
            <person name="Dimitrov K.M."/>
            <person name="Suarez D.L."/>
            <person name="Swayne D.E."/>
        </authorList>
    </citation>
    <scope>NUCLEOTIDE SEQUENCE [LARGE SCALE GENOMIC DNA]</scope>
    <source>
        <strain evidence="12 13">DSM 11622</strain>
    </source>
</reference>
<evidence type="ECO:0000256" key="7">
    <source>
        <dbReference type="ARBA" id="ARBA00022989"/>
    </source>
</evidence>
<dbReference type="STRING" id="645990.SAMN00120144_0602"/>
<evidence type="ECO:0000313" key="13">
    <source>
        <dbReference type="Proteomes" id="UP000192266"/>
    </source>
</evidence>
<evidence type="ECO:0000256" key="2">
    <source>
        <dbReference type="ARBA" id="ARBA00008130"/>
    </source>
</evidence>
<dbReference type="PANTHER" id="PTHR28286">
    <property type="match status" value="1"/>
</dbReference>
<gene>
    <name evidence="12" type="ORF">SAMN00120144_0602</name>
</gene>
<keyword evidence="6" id="KW-0681">Retinal protein</keyword>
<evidence type="ECO:0000256" key="11">
    <source>
        <dbReference type="SAM" id="Phobius"/>
    </source>
</evidence>
<dbReference type="GO" id="GO:0016020">
    <property type="term" value="C:membrane"/>
    <property type="evidence" value="ECO:0007669"/>
    <property type="project" value="UniProtKB-SubCell"/>
</dbReference>
<evidence type="ECO:0000256" key="9">
    <source>
        <dbReference type="ARBA" id="ARBA00023136"/>
    </source>
</evidence>
<keyword evidence="7 11" id="KW-1133">Transmembrane helix</keyword>
<evidence type="ECO:0000256" key="10">
    <source>
        <dbReference type="ARBA" id="ARBA00023170"/>
    </source>
</evidence>
<feature type="transmembrane region" description="Helical" evidence="11">
    <location>
        <begin position="127"/>
        <end position="145"/>
    </location>
</feature>
<sequence length="232" mass="25751">MTDTTLYTIYIVCMLLGAFLFLYWGLSDRRGVPRAEYLVAFLIPVWSATAYFALSTGQGTTEVGNTTHFARYLDWIVTTPLLLFALASTAMYYIKKDRVIIGGLVLADVFMILTGLIADLSTGSVRWVWYGLGVIAFLGILWTLWGPLRQRAHSQGPELASVYNRALSFLTILWIAYPLIWALGPTGIGALGPFTEKLLFVVVPILSKVGFSIVDLSGLRSLRQQPDELAFE</sequence>
<dbReference type="InterPro" id="IPR001425">
    <property type="entry name" value="Arc/bac/fun_rhodopsins"/>
</dbReference>
<feature type="transmembrane region" description="Helical" evidence="11">
    <location>
        <begin position="37"/>
        <end position="55"/>
    </location>
</feature>
<name>A0A1W1VCM2_9BACT</name>
<dbReference type="EMBL" id="FWWW01000055">
    <property type="protein sequence ID" value="SMB90930.1"/>
    <property type="molecule type" value="Genomic_DNA"/>
</dbReference>
<evidence type="ECO:0000256" key="6">
    <source>
        <dbReference type="ARBA" id="ARBA00022925"/>
    </source>
</evidence>
<dbReference type="RefSeq" id="WP_084444550.1">
    <property type="nucleotide sequence ID" value="NZ_FWWW01000055.1"/>
</dbReference>
<evidence type="ECO:0000256" key="3">
    <source>
        <dbReference type="ARBA" id="ARBA00022543"/>
    </source>
</evidence>
<dbReference type="PANTHER" id="PTHR28286:SF2">
    <property type="entry name" value="BACTERIORHODOPSIN _OPSIN, NOPA (EUROFUNG)"/>
    <property type="match status" value="1"/>
</dbReference>
<dbReference type="InterPro" id="IPR018229">
    <property type="entry name" value="Rhodopsin_retinal_BS"/>
</dbReference>
<dbReference type="GO" id="GO:0005216">
    <property type="term" value="F:monoatomic ion channel activity"/>
    <property type="evidence" value="ECO:0007669"/>
    <property type="project" value="InterPro"/>
</dbReference>